<reference evidence="2" key="1">
    <citation type="submission" date="2016-09" db="EMBL/GenBank/DDBJ databases">
        <title>Complete Genome Sequence of Brevibacterium linens SMQ-1335.</title>
        <authorList>
            <person name="de Melo A.G."/>
            <person name="Labrie S.J."/>
            <person name="Dumaresq J."/>
            <person name="Roberts R.J."/>
            <person name="Tremblay D.M."/>
            <person name="Moineau S."/>
        </authorList>
    </citation>
    <scope>NUCLEOTIDE SEQUENCE [LARGE SCALE GENOMIC DNA]</scope>
    <source>
        <strain evidence="2">SMQ-1335</strain>
    </source>
</reference>
<dbReference type="Proteomes" id="UP000094793">
    <property type="component" value="Chromosome"/>
</dbReference>
<name>A0A1D7W751_BREAU</name>
<sequence length="63" mass="6521">MRGTKAGGDSDFIGSSATPADEEVDLGDRRSNDVNGRSKFVVAGPGDKFLTAKLATSGLSRFS</sequence>
<gene>
    <name evidence="1" type="ORF">BLSMQ_2762</name>
</gene>
<dbReference type="AlphaFoldDB" id="A0A1D7W751"/>
<evidence type="ECO:0000313" key="1">
    <source>
        <dbReference type="EMBL" id="AOP54468.1"/>
    </source>
</evidence>
<organism evidence="1 2">
    <name type="scientific">Brevibacterium aurantiacum</name>
    <dbReference type="NCBI Taxonomy" id="273384"/>
    <lineage>
        <taxon>Bacteria</taxon>
        <taxon>Bacillati</taxon>
        <taxon>Actinomycetota</taxon>
        <taxon>Actinomycetes</taxon>
        <taxon>Micrococcales</taxon>
        <taxon>Brevibacteriaceae</taxon>
        <taxon>Brevibacterium</taxon>
    </lineage>
</organism>
<proteinExistence type="predicted"/>
<dbReference type="EMBL" id="CP017150">
    <property type="protein sequence ID" value="AOP54468.1"/>
    <property type="molecule type" value="Genomic_DNA"/>
</dbReference>
<accession>A0A1D7W751</accession>
<dbReference type="KEGG" id="blin:BLSMQ_2762"/>
<protein>
    <submittedName>
        <fullName evidence="1">Uncharacterized protein</fullName>
    </submittedName>
</protein>
<evidence type="ECO:0000313" key="2">
    <source>
        <dbReference type="Proteomes" id="UP000094793"/>
    </source>
</evidence>